<sequence length="84" mass="9807">MPSMHWPLDFSVAVEPPCSRRRTMALRLCRPHCRLHTSHDFSFPHDPSARNRSCTIYRPPPRRHHRETAPSLTPSVALTRIQEI</sequence>
<dbReference type="EMBL" id="JBEAFC010000007">
    <property type="protein sequence ID" value="KAL1550331.1"/>
    <property type="molecule type" value="Genomic_DNA"/>
</dbReference>
<evidence type="ECO:0000313" key="3">
    <source>
        <dbReference type="Proteomes" id="UP001567538"/>
    </source>
</evidence>
<protein>
    <submittedName>
        <fullName evidence="2">Uncharacterized protein</fullName>
    </submittedName>
</protein>
<dbReference type="Proteomes" id="UP001567538">
    <property type="component" value="Unassembled WGS sequence"/>
</dbReference>
<dbReference type="AlphaFoldDB" id="A0ABD1H5Q9"/>
<gene>
    <name evidence="2" type="ORF">AAHA92_18308</name>
</gene>
<organism evidence="2 3">
    <name type="scientific">Salvia divinorum</name>
    <name type="common">Maria pastora</name>
    <name type="synonym">Diviner's sage</name>
    <dbReference type="NCBI Taxonomy" id="28513"/>
    <lineage>
        <taxon>Eukaryota</taxon>
        <taxon>Viridiplantae</taxon>
        <taxon>Streptophyta</taxon>
        <taxon>Embryophyta</taxon>
        <taxon>Tracheophyta</taxon>
        <taxon>Spermatophyta</taxon>
        <taxon>Magnoliopsida</taxon>
        <taxon>eudicotyledons</taxon>
        <taxon>Gunneridae</taxon>
        <taxon>Pentapetalae</taxon>
        <taxon>asterids</taxon>
        <taxon>lamiids</taxon>
        <taxon>Lamiales</taxon>
        <taxon>Lamiaceae</taxon>
        <taxon>Nepetoideae</taxon>
        <taxon>Mentheae</taxon>
        <taxon>Salviinae</taxon>
        <taxon>Salvia</taxon>
        <taxon>Salvia subgen. Calosphace</taxon>
    </lineage>
</organism>
<name>A0ABD1H5Q9_SALDI</name>
<comment type="caution">
    <text evidence="2">The sequence shown here is derived from an EMBL/GenBank/DDBJ whole genome shotgun (WGS) entry which is preliminary data.</text>
</comment>
<accession>A0ABD1H5Q9</accession>
<feature type="region of interest" description="Disordered" evidence="1">
    <location>
        <begin position="57"/>
        <end position="78"/>
    </location>
</feature>
<proteinExistence type="predicted"/>
<evidence type="ECO:0000256" key="1">
    <source>
        <dbReference type="SAM" id="MobiDB-lite"/>
    </source>
</evidence>
<reference evidence="2 3" key="1">
    <citation type="submission" date="2024-06" db="EMBL/GenBank/DDBJ databases">
        <title>A chromosome level genome sequence of Diviner's sage (Salvia divinorum).</title>
        <authorList>
            <person name="Ford S.A."/>
            <person name="Ro D.-K."/>
            <person name="Ness R.W."/>
            <person name="Phillips M.A."/>
        </authorList>
    </citation>
    <scope>NUCLEOTIDE SEQUENCE [LARGE SCALE GENOMIC DNA]</scope>
    <source>
        <strain evidence="2">SAF-2024a</strain>
        <tissue evidence="2">Leaf</tissue>
    </source>
</reference>
<keyword evidence="3" id="KW-1185">Reference proteome</keyword>
<evidence type="ECO:0000313" key="2">
    <source>
        <dbReference type="EMBL" id="KAL1550331.1"/>
    </source>
</evidence>